<evidence type="ECO:0000256" key="1">
    <source>
        <dbReference type="SAM" id="Phobius"/>
    </source>
</evidence>
<accession>A0A839UAZ4</accession>
<proteinExistence type="predicted"/>
<sequence>MSRNCLARDWEFQRVSRFMAVYGALVQSHLIEAIFERYVGTDTPMLSLFISILGACAVVALGLPKAVASHRFSFLR</sequence>
<name>A0A839UAZ4_9HYPH</name>
<keyword evidence="1" id="KW-1133">Transmembrane helix</keyword>
<comment type="caution">
    <text evidence="2">The sequence shown here is derived from an EMBL/GenBank/DDBJ whole genome shotgun (WGS) entry which is preliminary data.</text>
</comment>
<gene>
    <name evidence="2" type="ORF">FHS21_003530</name>
</gene>
<reference evidence="2 3" key="1">
    <citation type="submission" date="2020-08" db="EMBL/GenBank/DDBJ databases">
        <title>Genomic Encyclopedia of Type Strains, Phase III (KMG-III): the genomes of soil and plant-associated and newly described type strains.</title>
        <authorList>
            <person name="Whitman W."/>
        </authorList>
    </citation>
    <scope>NUCLEOTIDE SEQUENCE [LARGE SCALE GENOMIC DNA]</scope>
    <source>
        <strain evidence="2 3">CECT 7015</strain>
    </source>
</reference>
<keyword evidence="1" id="KW-0812">Transmembrane</keyword>
<keyword evidence="1" id="KW-0472">Membrane</keyword>
<protein>
    <submittedName>
        <fullName evidence="2">Putative membrane protein YeaQ/YmgE (Transglycosylase-associated protein family)</fullName>
    </submittedName>
</protein>
<dbReference type="AlphaFoldDB" id="A0A839UAZ4"/>
<evidence type="ECO:0000313" key="3">
    <source>
        <dbReference type="Proteomes" id="UP000554520"/>
    </source>
</evidence>
<evidence type="ECO:0000313" key="2">
    <source>
        <dbReference type="EMBL" id="MBB3147114.1"/>
    </source>
</evidence>
<dbReference type="EMBL" id="JACHXN010000011">
    <property type="protein sequence ID" value="MBB3147114.1"/>
    <property type="molecule type" value="Genomic_DNA"/>
</dbReference>
<feature type="transmembrane region" description="Helical" evidence="1">
    <location>
        <begin position="45"/>
        <end position="68"/>
    </location>
</feature>
<organism evidence="2 3">
    <name type="scientific">Phyllobacterium trifolii</name>
    <dbReference type="NCBI Taxonomy" id="300193"/>
    <lineage>
        <taxon>Bacteria</taxon>
        <taxon>Pseudomonadati</taxon>
        <taxon>Pseudomonadota</taxon>
        <taxon>Alphaproteobacteria</taxon>
        <taxon>Hyphomicrobiales</taxon>
        <taxon>Phyllobacteriaceae</taxon>
        <taxon>Phyllobacterium</taxon>
    </lineage>
</organism>
<keyword evidence="3" id="KW-1185">Reference proteome</keyword>
<dbReference type="Proteomes" id="UP000554520">
    <property type="component" value="Unassembled WGS sequence"/>
</dbReference>